<dbReference type="EMBL" id="VIVK01000003">
    <property type="protein sequence ID" value="TWD73100.1"/>
    <property type="molecule type" value="Genomic_DNA"/>
</dbReference>
<dbReference type="AlphaFoldDB" id="A0A561B2L6"/>
<gene>
    <name evidence="1" type="ORF">FB561_6985</name>
</gene>
<organism evidence="1 2">
    <name type="scientific">Kribbella amoyensis</name>
    <dbReference type="NCBI Taxonomy" id="996641"/>
    <lineage>
        <taxon>Bacteria</taxon>
        <taxon>Bacillati</taxon>
        <taxon>Actinomycetota</taxon>
        <taxon>Actinomycetes</taxon>
        <taxon>Propionibacteriales</taxon>
        <taxon>Kribbellaceae</taxon>
        <taxon>Kribbella</taxon>
    </lineage>
</organism>
<name>A0A561B2L6_9ACTN</name>
<dbReference type="Proteomes" id="UP000318380">
    <property type="component" value="Unassembled WGS sequence"/>
</dbReference>
<proteinExistence type="predicted"/>
<accession>A0A561B2L6</accession>
<dbReference type="RefSeq" id="WP_145814306.1">
    <property type="nucleotide sequence ID" value="NZ_VIVK01000003.1"/>
</dbReference>
<sequence length="125" mass="13914">MKAYTELPGFEHMFLKESYVLGVTAGPAYVDFALEVVLTPGHSEYEAPGPEMYLCYRNGHLRFGDVEYLEWAGQGSPPSIDATGEVDYDNIDVFEWDSQQYALQGGFGAMKLTARPPEPGRVRKA</sequence>
<evidence type="ECO:0000313" key="2">
    <source>
        <dbReference type="Proteomes" id="UP000318380"/>
    </source>
</evidence>
<reference evidence="1 2" key="1">
    <citation type="submission" date="2019-06" db="EMBL/GenBank/DDBJ databases">
        <title>Sequencing the genomes of 1000 actinobacteria strains.</title>
        <authorList>
            <person name="Klenk H.-P."/>
        </authorList>
    </citation>
    <scope>NUCLEOTIDE SEQUENCE [LARGE SCALE GENOMIC DNA]</scope>
    <source>
        <strain evidence="1 2">DSM 24683</strain>
    </source>
</reference>
<dbReference type="OrthoDB" id="7876709at2"/>
<protein>
    <submittedName>
        <fullName evidence="1">Uncharacterized protein</fullName>
    </submittedName>
</protein>
<comment type="caution">
    <text evidence="1">The sequence shown here is derived from an EMBL/GenBank/DDBJ whole genome shotgun (WGS) entry which is preliminary data.</text>
</comment>
<keyword evidence="2" id="KW-1185">Reference proteome</keyword>
<evidence type="ECO:0000313" key="1">
    <source>
        <dbReference type="EMBL" id="TWD73100.1"/>
    </source>
</evidence>